<evidence type="ECO:0000256" key="3">
    <source>
        <dbReference type="ARBA" id="ARBA00023274"/>
    </source>
</evidence>
<dbReference type="InterPro" id="IPR004038">
    <property type="entry name" value="Ribosomal_eL8/eL30/eS12/Gad45"/>
</dbReference>
<dbReference type="Pfam" id="PF01248">
    <property type="entry name" value="Ribosomal_L7Ae"/>
    <property type="match status" value="1"/>
</dbReference>
<keyword evidence="2 5" id="KW-0689">Ribosomal protein</keyword>
<feature type="domain" description="Ribosomal protein eL8/eL30/eS12/Gadd45" evidence="4">
    <location>
        <begin position="16"/>
        <end position="92"/>
    </location>
</feature>
<dbReference type="PRINTS" id="PR00881">
    <property type="entry name" value="L7ARS6FAMILY"/>
</dbReference>
<dbReference type="SUPFAM" id="SSF55315">
    <property type="entry name" value="L30e-like"/>
    <property type="match status" value="1"/>
</dbReference>
<name>D6PAZ0_9ARCH</name>
<organism evidence="5">
    <name type="scientific">uncultured archaeon MedDCM-OCT-S02-C115</name>
    <dbReference type="NCBI Taxonomy" id="743083"/>
    <lineage>
        <taxon>Archaea</taxon>
        <taxon>environmental samples</taxon>
    </lineage>
</organism>
<dbReference type="EMBL" id="GU942957">
    <property type="protein sequence ID" value="ADD92891.1"/>
    <property type="molecule type" value="Genomic_DNA"/>
</dbReference>
<evidence type="ECO:0000313" key="5">
    <source>
        <dbReference type="EMBL" id="ADD92891.1"/>
    </source>
</evidence>
<dbReference type="PRINTS" id="PR00884">
    <property type="entry name" value="RIBOSOMALHS6"/>
</dbReference>
<dbReference type="GO" id="GO:1990904">
    <property type="term" value="C:ribonucleoprotein complex"/>
    <property type="evidence" value="ECO:0007669"/>
    <property type="project" value="UniProtKB-KW"/>
</dbReference>
<dbReference type="InterPro" id="IPR018492">
    <property type="entry name" value="Ribosomal_eL8/Nhp2"/>
</dbReference>
<dbReference type="GO" id="GO:0005840">
    <property type="term" value="C:ribosome"/>
    <property type="evidence" value="ECO:0007669"/>
    <property type="project" value="UniProtKB-KW"/>
</dbReference>
<proteinExistence type="inferred from homology"/>
<reference evidence="5" key="1">
    <citation type="journal article" date="2010" name="ISME J.">
        <title>Metagenome of the Mediterranean deep chlorophyll maximum studied by direct and fosmid library 454 pyrosequencing.</title>
        <authorList>
            <person name="Ghai R."/>
            <person name="Martin-Cuadrado A.B."/>
            <person name="Molto A.G."/>
            <person name="Heredia I.G."/>
            <person name="Cabrera R."/>
            <person name="Martin J."/>
            <person name="Verdu M."/>
            <person name="Deschamps P."/>
            <person name="Moreira D."/>
            <person name="Lopez-Garcia P."/>
            <person name="Mira A."/>
            <person name="Rodriguez-Valera F."/>
        </authorList>
    </citation>
    <scope>NUCLEOTIDE SEQUENCE</scope>
</reference>
<dbReference type="Gene3D" id="3.30.1330.30">
    <property type="match status" value="1"/>
</dbReference>
<dbReference type="AlphaFoldDB" id="D6PAZ0"/>
<accession>D6PAZ0</accession>
<sequence length="123" mass="13193">MSAHVSYETPNDVADKIYEMVQANNNGRMKKGSNEVTKAAERGTAKFIIMAEDVNPPELLAHIPLICAEKGIPFGYVPSQEFLAKEAGMPGGVKTASLALLEVSKGAQEKFNEVVELVKGLSS</sequence>
<keyword evidence="3" id="KW-0687">Ribonucleoprotein</keyword>
<evidence type="ECO:0000256" key="1">
    <source>
        <dbReference type="ARBA" id="ARBA00007337"/>
    </source>
</evidence>
<evidence type="ECO:0000256" key="2">
    <source>
        <dbReference type="ARBA" id="ARBA00022980"/>
    </source>
</evidence>
<protein>
    <submittedName>
        <fullName evidence="5">Ribosomal protein L7Ae</fullName>
    </submittedName>
</protein>
<comment type="similarity">
    <text evidence="1">Belongs to the eukaryotic ribosomal protein eL8 family.</text>
</comment>
<dbReference type="InterPro" id="IPR029064">
    <property type="entry name" value="Ribosomal_eL30-like_sf"/>
</dbReference>
<evidence type="ECO:0000259" key="4">
    <source>
        <dbReference type="Pfam" id="PF01248"/>
    </source>
</evidence>